<dbReference type="CDD" id="cd03747">
    <property type="entry name" value="Ntn_PGA_like"/>
    <property type="match status" value="1"/>
</dbReference>
<dbReference type="InterPro" id="IPR043147">
    <property type="entry name" value="Penicillin_amidase_A-knob"/>
</dbReference>
<dbReference type="InterPro" id="IPR002692">
    <property type="entry name" value="S45"/>
</dbReference>
<dbReference type="InterPro" id="IPR023343">
    <property type="entry name" value="Penicillin_amidase_dom1"/>
</dbReference>
<name>A0A1G9PCM4_9PROT</name>
<reference evidence="6 7" key="1">
    <citation type="submission" date="2016-10" db="EMBL/GenBank/DDBJ databases">
        <authorList>
            <person name="de Groot N.N."/>
        </authorList>
    </citation>
    <scope>NUCLEOTIDE SEQUENCE [LARGE SCALE GENOMIC DNA]</scope>
    <source>
        <strain evidence="6 7">DSM 16077</strain>
    </source>
</reference>
<evidence type="ECO:0000313" key="7">
    <source>
        <dbReference type="Proteomes" id="UP000199759"/>
    </source>
</evidence>
<feature type="active site" description="Nucleophile" evidence="4">
    <location>
        <position position="255"/>
    </location>
</feature>
<dbReference type="GO" id="GO:0016811">
    <property type="term" value="F:hydrolase activity, acting on carbon-nitrogen (but not peptide) bonds, in linear amides"/>
    <property type="evidence" value="ECO:0007669"/>
    <property type="project" value="InterPro"/>
</dbReference>
<feature type="binding site" evidence="5">
    <location>
        <position position="192"/>
    </location>
    <ligand>
        <name>Ca(2+)</name>
        <dbReference type="ChEBI" id="CHEBI:29108"/>
    </ligand>
</feature>
<evidence type="ECO:0000313" key="6">
    <source>
        <dbReference type="EMBL" id="SDL96612.1"/>
    </source>
</evidence>
<evidence type="ECO:0000256" key="2">
    <source>
        <dbReference type="ARBA" id="ARBA00022801"/>
    </source>
</evidence>
<evidence type="ECO:0000256" key="5">
    <source>
        <dbReference type="PIRSR" id="PIRSR001227-2"/>
    </source>
</evidence>
<keyword evidence="5" id="KW-0479">Metal-binding</keyword>
<feature type="binding site" evidence="5">
    <location>
        <position position="327"/>
    </location>
    <ligand>
        <name>Ca(2+)</name>
        <dbReference type="ChEBI" id="CHEBI:29108"/>
    </ligand>
</feature>
<protein>
    <submittedName>
        <fullName evidence="6">Penicillin amidase</fullName>
    </submittedName>
</protein>
<dbReference type="PANTHER" id="PTHR34218">
    <property type="entry name" value="PEPTIDASE S45 PENICILLIN AMIDASE"/>
    <property type="match status" value="1"/>
</dbReference>
<dbReference type="Gene3D" id="1.10.439.10">
    <property type="entry name" value="Penicillin Amidohydrolase, domain 1"/>
    <property type="match status" value="1"/>
</dbReference>
<dbReference type="AlphaFoldDB" id="A0A1G9PCM4"/>
<proteinExistence type="inferred from homology"/>
<dbReference type="Gene3D" id="1.10.1400.10">
    <property type="match status" value="1"/>
</dbReference>
<dbReference type="GO" id="GO:0017000">
    <property type="term" value="P:antibiotic biosynthetic process"/>
    <property type="evidence" value="ECO:0007669"/>
    <property type="project" value="InterPro"/>
</dbReference>
<keyword evidence="5" id="KW-0106">Calcium</keyword>
<dbReference type="InterPro" id="IPR043146">
    <property type="entry name" value="Penicillin_amidase_N_B-knob"/>
</dbReference>
<keyword evidence="3" id="KW-0865">Zymogen</keyword>
<dbReference type="Proteomes" id="UP000199759">
    <property type="component" value="Unassembled WGS sequence"/>
</dbReference>
<dbReference type="PIRSF" id="PIRSF001227">
    <property type="entry name" value="Pen_acylase"/>
    <property type="match status" value="1"/>
</dbReference>
<comment type="cofactor">
    <cofactor evidence="5">
        <name>Ca(2+)</name>
        <dbReference type="ChEBI" id="CHEBI:29108"/>
    </cofactor>
    <text evidence="5">Binds 1 Ca(2+) ion per dimer.</text>
</comment>
<dbReference type="STRING" id="144026.SAMN04488568_103190"/>
<accession>A0A1G9PCM4</accession>
<dbReference type="SUPFAM" id="SSF56235">
    <property type="entry name" value="N-terminal nucleophile aminohydrolases (Ntn hydrolases)"/>
    <property type="match status" value="1"/>
</dbReference>
<gene>
    <name evidence="6" type="ORF">SAMN04488568_103190</name>
</gene>
<dbReference type="GO" id="GO:0046872">
    <property type="term" value="F:metal ion binding"/>
    <property type="evidence" value="ECO:0007669"/>
    <property type="project" value="UniProtKB-KW"/>
</dbReference>
<evidence type="ECO:0000256" key="1">
    <source>
        <dbReference type="ARBA" id="ARBA00006586"/>
    </source>
</evidence>
<sequence>MIKSVLRIGGIAAGLLVAAIIVFALVFANRLYASLPQTSGTLELAGLDAPTDIVRDSYGVPHIFASNSHDAYFALGTAHAQDRMWQMEITRRAIRGRLAEILGPDALDTDIFFRTMGLASVAEETIGNLPADVQAALDAYSDGVNAVITAPGYVAPPEYQILMVAPEPWTPADTVTVFKAIALDLFGNAFQEPARSALEAALGAERTEEFIGRYPADAPRSLSMADLGLTDAPAPAAVESPPPAIGPEDPGRDGSNNWVLAASRTTTGAPILANDPHLGLRAPDIWYLARVTTPQGSTVGATLPGTPFVTLGRNDHIAWGFTNTGPDVGDLHPATQADVTGTRDEIIQVRFGDDVTITRRETATGPVLDPEHFDYALPDGADFFALQWMLDEPDDGTPGVGMAIADGRGWDDFVDAVRSFVAPQQSMVFAATDGDIGFYAPARIPVRDAAGAWVSTIPFDELPHTRNPGRGFIATANNMIVPDNYPHHLSSEWYGVSRIRRIYHGIEAQPRHDLDSLQALQVDTVSDMALRILPVLRTAEPLTTAGQDALALLQDWDADMAVDRPEPLIYSAWMVELQRRVYADELGTQFNRWYADRRVFMMDVLTGDLGHWCDNILTDDIETCHELLGASLDDAVANTVASQGRNIASWQWGDVHYARSDHTPFSSFPILKDWFTITTPVPGDGSTVNVAPFSFRQSGYAVTHAASYRSLYDLSDLDNSRFMITTGQSGNVLSRHYDDLAPLWGRGEYVQVRTDWTPETMPDGARRLRLQPASP</sequence>
<dbReference type="PANTHER" id="PTHR34218:SF4">
    <property type="entry name" value="ACYL-HOMOSERINE LACTONE ACYLASE QUIP"/>
    <property type="match status" value="1"/>
</dbReference>
<dbReference type="InterPro" id="IPR014395">
    <property type="entry name" value="Pen/GL7ACA/AHL_acylase"/>
</dbReference>
<dbReference type="Gene3D" id="2.30.120.10">
    <property type="match status" value="1"/>
</dbReference>
<evidence type="ECO:0000256" key="3">
    <source>
        <dbReference type="ARBA" id="ARBA00023145"/>
    </source>
</evidence>
<evidence type="ECO:0000256" key="4">
    <source>
        <dbReference type="PIRSR" id="PIRSR001227-1"/>
    </source>
</evidence>
<dbReference type="InterPro" id="IPR029055">
    <property type="entry name" value="Ntn_hydrolases_N"/>
</dbReference>
<dbReference type="OrthoDB" id="9760084at2"/>
<keyword evidence="2" id="KW-0378">Hydrolase</keyword>
<dbReference type="Pfam" id="PF01804">
    <property type="entry name" value="Penicil_amidase"/>
    <property type="match status" value="1"/>
</dbReference>
<feature type="binding site" evidence="5">
    <location>
        <position position="330"/>
    </location>
    <ligand>
        <name>Ca(2+)</name>
        <dbReference type="ChEBI" id="CHEBI:29108"/>
    </ligand>
</feature>
<organism evidence="6 7">
    <name type="scientific">Maricaulis salignorans</name>
    <dbReference type="NCBI Taxonomy" id="144026"/>
    <lineage>
        <taxon>Bacteria</taxon>
        <taxon>Pseudomonadati</taxon>
        <taxon>Pseudomonadota</taxon>
        <taxon>Alphaproteobacteria</taxon>
        <taxon>Maricaulales</taxon>
        <taxon>Maricaulaceae</taxon>
        <taxon>Maricaulis</taxon>
    </lineage>
</organism>
<dbReference type="RefSeq" id="WP_091767419.1">
    <property type="nucleotide sequence ID" value="NZ_FNHG01000003.1"/>
</dbReference>
<comment type="similarity">
    <text evidence="1">Belongs to the peptidase S45 family.</text>
</comment>
<dbReference type="EMBL" id="FNHG01000003">
    <property type="protein sequence ID" value="SDL96612.1"/>
    <property type="molecule type" value="Genomic_DNA"/>
</dbReference>
<dbReference type="Gene3D" id="3.60.20.10">
    <property type="entry name" value="Glutamine Phosphoribosylpyrophosphate, subunit 1, domain 1"/>
    <property type="match status" value="1"/>
</dbReference>
<keyword evidence="7" id="KW-1185">Reference proteome</keyword>